<reference evidence="2 3" key="1">
    <citation type="submission" date="2019-02" db="EMBL/GenBank/DDBJ databases">
        <title>Isolation and identification of novel species under the genus Muribaculum.</title>
        <authorList>
            <person name="Miyake S."/>
            <person name="Ding Y."/>
            <person name="Low A."/>
            <person name="Soh M."/>
            <person name="Seedorf H."/>
        </authorList>
    </citation>
    <scope>NUCLEOTIDE SEQUENCE [LARGE SCALE GENOMIC DNA]</scope>
    <source>
        <strain evidence="2 3">TLL-A3</strain>
    </source>
</reference>
<dbReference type="PANTHER" id="PTHR39184">
    <property type="match status" value="1"/>
</dbReference>
<dbReference type="Pfam" id="PF04466">
    <property type="entry name" value="Terminase_3"/>
    <property type="match status" value="1"/>
</dbReference>
<dbReference type="RefSeq" id="WP_135472313.1">
    <property type="nucleotide sequence ID" value="NZ_SJSA01000002.1"/>
</dbReference>
<dbReference type="InterPro" id="IPR052380">
    <property type="entry name" value="Viral_DNA_packaging_terminase"/>
</dbReference>
<evidence type="ECO:0000313" key="3">
    <source>
        <dbReference type="Proteomes" id="UP000297635"/>
    </source>
</evidence>
<dbReference type="InterPro" id="IPR027417">
    <property type="entry name" value="P-loop_NTPase"/>
</dbReference>
<protein>
    <submittedName>
        <fullName evidence="2">PBSX family phage terminase large subunit</fullName>
    </submittedName>
</protein>
<dbReference type="PANTHER" id="PTHR39184:SF1">
    <property type="entry name" value="PBSX PHAGE TERMINASE LARGE SUBUNIT"/>
    <property type="match status" value="1"/>
</dbReference>
<keyword evidence="3" id="KW-1185">Reference proteome</keyword>
<dbReference type="SUPFAM" id="SSF52540">
    <property type="entry name" value="P-loop containing nucleoside triphosphate hydrolases"/>
    <property type="match status" value="1"/>
</dbReference>
<dbReference type="EMBL" id="SJSA01000002">
    <property type="protein sequence ID" value="TGG36592.1"/>
    <property type="molecule type" value="Genomic_DNA"/>
</dbReference>
<name>A0A4Z0V0H5_9BACT</name>
<dbReference type="GeneID" id="82150550"/>
<dbReference type="NCBIfam" id="TIGR01547">
    <property type="entry name" value="phage_term_2"/>
    <property type="match status" value="1"/>
</dbReference>
<accession>A0A4Z0V0H5</accession>
<dbReference type="AlphaFoldDB" id="A0A4Z0V0H5"/>
<dbReference type="Proteomes" id="UP000297635">
    <property type="component" value="Unassembled WGS sequence"/>
</dbReference>
<evidence type="ECO:0000313" key="2">
    <source>
        <dbReference type="EMBL" id="TGG36592.1"/>
    </source>
</evidence>
<gene>
    <name evidence="2" type="ORF">EZ315_12185</name>
</gene>
<sequence>MILNYKLFNPLFFYLLMFLQNKTIRNIIMFGGSSSGKTYSMAQAILILTLWEGTNHLVMRKVGASIKDTVYQDFKTAAEQLGISKLFKFSDGVKTITCIQNKARIVFKGLDDAEKIKGLSSFKRVVLDEWSEFDEADYKQIRLRLRGMEGQQLIYTFNPIKETHWIKKNVFDKQKWHDVPMAVKLGSQTIPEELTRVKSIKMNEPRVIMHKRTGEMIEHSPDTVVIQTTYLNNFWVVGSPDGTYGYYDEQCIATFEYDREHDPDYYNVYALGEWGVIRTGSEFFSSFNRGKHTAEVAYNPELPVHLSIDSNVMPYISVQFWQAYIGDTISIRQFDEICAESPNNSARKAAKLVANRLRELNATKVYIHGDASTKAANTIDDEKRSFLDLFIGVLQKEGFEVVDCVGNKNPSVPMSGEFINAIYDEALPELGILIGENCKTSIEDYMSVQKDANGAISKTKIKNKITGQTYEEHGHLSDCKRYIVVDILREQFLLFSNRRKRNLYAVDGAIRFYNPSTECAYTENLVYCMPNINGRFVLADGKKCGDSWHITDVRFIETTSTENMKTALTECNSSRVILECSKSYYLMARDLRDSLTGDVRVVHESTDLPRRIAATSDYVKSNIRFNESGMNDNVEYGEFMTNLLDYNKDANENIESSAVLSGFIQAVLKLGL</sequence>
<proteinExistence type="predicted"/>
<evidence type="ECO:0000259" key="1">
    <source>
        <dbReference type="Pfam" id="PF04466"/>
    </source>
</evidence>
<dbReference type="InterPro" id="IPR035412">
    <property type="entry name" value="Terminase_L_N"/>
</dbReference>
<dbReference type="Gene3D" id="3.40.50.300">
    <property type="entry name" value="P-loop containing nucleotide triphosphate hydrolases"/>
    <property type="match status" value="1"/>
</dbReference>
<organism evidence="2 3">
    <name type="scientific">Duncaniella freteri</name>
    <dbReference type="NCBI Taxonomy" id="2530391"/>
    <lineage>
        <taxon>Bacteria</taxon>
        <taxon>Pseudomonadati</taxon>
        <taxon>Bacteroidota</taxon>
        <taxon>Bacteroidia</taxon>
        <taxon>Bacteroidales</taxon>
        <taxon>Muribaculaceae</taxon>
        <taxon>Duncaniella</taxon>
    </lineage>
</organism>
<comment type="caution">
    <text evidence="2">The sequence shown here is derived from an EMBL/GenBank/DDBJ whole genome shotgun (WGS) entry which is preliminary data.</text>
</comment>
<feature type="domain" description="Phage terminase large subunit N-terminal" evidence="1">
    <location>
        <begin position="27"/>
        <end position="273"/>
    </location>
</feature>
<dbReference type="InterPro" id="IPR006437">
    <property type="entry name" value="Phage_terminase_lsu"/>
</dbReference>